<evidence type="ECO:0000313" key="2">
    <source>
        <dbReference type="EMBL" id="AYC42561.1"/>
    </source>
</evidence>
<sequence>MSDLASLPGAASPGIPGQVQPMAEPAEWRNSVDSLLADPDAMALAGMLCLAIKAETTNASRSVLRAPSSHLGAVRASGLQALRALLRREHGQVNWQTLLGRDTGGLLTVACDRLMRSSKTPPLISVRGELSVDRAQQWCRRALGHTAHYSFAMEMSGLFTALCTAPESSSALEAKTTFFWGVLAGISEYYAGTTPQVSDIRHLAQEAVTASRECVRLHGREGELVVAAQVECGAVQLVDNLTGILQLPDLFSPSEYIRIRGTDIGVHIYTVQDDQSERFRDLVDEATMVAVLAHDLIDQGRDADNGNRNNLALRLPDREQLWDILEVCLSHTCAIAGEQWQRVVAGFVVGTCLYARGGRERVHDGTETVVRKRLRPSVEWTYAPHLADRFSRQECPCTDQADVVDIGPELDRLYADSSTIVRGWLRGRWDAHFDVTELQRLALACASAVRSRSALFSGRNGAEAIP</sequence>
<dbReference type="RefSeq" id="WP_120052923.1">
    <property type="nucleotide sequence ID" value="NZ_CP032427.1"/>
</dbReference>
<organism evidence="2 3">
    <name type="scientific">Streptomyces griseorubiginosus</name>
    <dbReference type="NCBI Taxonomy" id="67304"/>
    <lineage>
        <taxon>Bacteria</taxon>
        <taxon>Bacillati</taxon>
        <taxon>Actinomycetota</taxon>
        <taxon>Actinomycetes</taxon>
        <taxon>Kitasatosporales</taxon>
        <taxon>Streptomycetaceae</taxon>
        <taxon>Streptomyces</taxon>
    </lineage>
</organism>
<evidence type="ECO:0000313" key="3">
    <source>
        <dbReference type="Proteomes" id="UP000265765"/>
    </source>
</evidence>
<reference evidence="2 3" key="1">
    <citation type="submission" date="2018-09" db="EMBL/GenBank/DDBJ databases">
        <title>Production of Trimethoprim by Streptomyces sp. 3E-1.</title>
        <authorList>
            <person name="Kang H.J."/>
            <person name="Kim S.B."/>
        </authorList>
    </citation>
    <scope>NUCLEOTIDE SEQUENCE [LARGE SCALE GENOMIC DNA]</scope>
    <source>
        <strain evidence="2 3">3E-1</strain>
    </source>
</reference>
<name>A0AAI8PRU9_9ACTN</name>
<proteinExistence type="predicted"/>
<dbReference type="GeneID" id="91285665"/>
<dbReference type="AlphaFoldDB" id="A0AAI8PRU9"/>
<accession>A0AAI8PRU9</accession>
<evidence type="ECO:0000256" key="1">
    <source>
        <dbReference type="SAM" id="MobiDB-lite"/>
    </source>
</evidence>
<gene>
    <name evidence="2" type="ORF">DWG14_06857</name>
</gene>
<feature type="region of interest" description="Disordered" evidence="1">
    <location>
        <begin position="1"/>
        <end position="24"/>
    </location>
</feature>
<dbReference type="Proteomes" id="UP000265765">
    <property type="component" value="Chromosome"/>
</dbReference>
<dbReference type="EMBL" id="CP032427">
    <property type="protein sequence ID" value="AYC42561.1"/>
    <property type="molecule type" value="Genomic_DNA"/>
</dbReference>
<dbReference type="KEGG" id="sge:DWG14_06857"/>
<protein>
    <submittedName>
        <fullName evidence="2">Uncharacterized protein</fullName>
    </submittedName>
</protein>